<keyword evidence="2" id="KW-0067">ATP-binding</keyword>
<feature type="binding site" evidence="2">
    <location>
        <position position="44"/>
    </location>
    <ligand>
        <name>Mg(2+)</name>
        <dbReference type="ChEBI" id="CHEBI:18420"/>
        <label>1</label>
    </ligand>
</feature>
<evidence type="ECO:0000259" key="3">
    <source>
        <dbReference type="Pfam" id="PF00586"/>
    </source>
</evidence>
<feature type="binding site" evidence="2">
    <location>
        <position position="44"/>
    </location>
    <ligand>
        <name>Mg(2+)</name>
        <dbReference type="ChEBI" id="CHEBI:18420"/>
        <label>2</label>
    </ligand>
</feature>
<evidence type="ECO:0000256" key="1">
    <source>
        <dbReference type="ARBA" id="ARBA00022977"/>
    </source>
</evidence>
<protein>
    <recommendedName>
        <fullName evidence="2">Thiamine-monophosphate kinase</fullName>
        <shortName evidence="2">TMP kinase</shortName>
        <shortName evidence="2">Thiamine-phosphate kinase</shortName>
        <ecNumber evidence="2">2.7.4.16</ecNumber>
    </recommendedName>
</protein>
<dbReference type="Proteomes" id="UP000037600">
    <property type="component" value="Unassembled WGS sequence"/>
</dbReference>
<dbReference type="InterPro" id="IPR016188">
    <property type="entry name" value="PurM-like_N"/>
</dbReference>
<dbReference type="PANTHER" id="PTHR30270:SF0">
    <property type="entry name" value="THIAMINE-MONOPHOSPHATE KINASE"/>
    <property type="match status" value="1"/>
</dbReference>
<evidence type="ECO:0000313" key="6">
    <source>
        <dbReference type="Proteomes" id="UP000037600"/>
    </source>
</evidence>
<dbReference type="InterPro" id="IPR036921">
    <property type="entry name" value="PurM-like_N_sf"/>
</dbReference>
<dbReference type="PANTHER" id="PTHR30270">
    <property type="entry name" value="THIAMINE-MONOPHOSPHATE KINASE"/>
    <property type="match status" value="1"/>
</dbReference>
<feature type="binding site" evidence="2">
    <location>
        <position position="42"/>
    </location>
    <ligand>
        <name>Mg(2+)</name>
        <dbReference type="ChEBI" id="CHEBI:18420"/>
        <label>4</label>
    </ligand>
</feature>
<feature type="binding site" evidence="2">
    <location>
        <position position="72"/>
    </location>
    <ligand>
        <name>Mg(2+)</name>
        <dbReference type="ChEBI" id="CHEBI:18420"/>
        <label>3</label>
    </ligand>
</feature>
<feature type="binding site" evidence="2">
    <location>
        <position position="215"/>
    </location>
    <ligand>
        <name>Mg(2+)</name>
        <dbReference type="ChEBI" id="CHEBI:18420"/>
        <label>5</label>
    </ligand>
</feature>
<dbReference type="PATRIC" id="fig|1513271.3.peg.2181"/>
<comment type="function">
    <text evidence="2">Catalyzes the ATP-dependent phosphorylation of thiamine-monophosphate (TMP) to form thiamine-pyrophosphate (TPP), the active form of vitamin B1.</text>
</comment>
<reference evidence="5 6" key="1">
    <citation type="submission" date="2015-04" db="EMBL/GenBank/DDBJ databases">
        <title>Draft Genome Sequence of the Novel Agar-Digesting Marine Bacterium Q1.</title>
        <authorList>
            <person name="Li Y."/>
            <person name="Li D."/>
            <person name="Chen G."/>
            <person name="Du Z."/>
        </authorList>
    </citation>
    <scope>NUCLEOTIDE SEQUENCE [LARGE SCALE GENOMIC DNA]</scope>
    <source>
        <strain evidence="5 6">Q1</strain>
    </source>
</reference>
<feature type="binding site" evidence="2">
    <location>
        <position position="72"/>
    </location>
    <ligand>
        <name>Mg(2+)</name>
        <dbReference type="ChEBI" id="CHEBI:18420"/>
        <label>4</label>
    </ligand>
</feature>
<keyword evidence="2" id="KW-0547">Nucleotide-binding</keyword>
<feature type="binding site" evidence="2">
    <location>
        <position position="72"/>
    </location>
    <ligand>
        <name>Mg(2+)</name>
        <dbReference type="ChEBI" id="CHEBI:18420"/>
        <label>2</label>
    </ligand>
</feature>
<feature type="domain" description="PurM-like C-terminal" evidence="4">
    <location>
        <begin position="150"/>
        <end position="304"/>
    </location>
</feature>
<dbReference type="InterPro" id="IPR010918">
    <property type="entry name" value="PurM-like_C_dom"/>
</dbReference>
<dbReference type="SUPFAM" id="SSF55326">
    <property type="entry name" value="PurM N-terminal domain-like"/>
    <property type="match status" value="1"/>
</dbReference>
<keyword evidence="2" id="KW-0808">Transferase</keyword>
<keyword evidence="2" id="KW-0418">Kinase</keyword>
<name>A0A0J8GV86_9ALTE</name>
<comment type="caution">
    <text evidence="5">The sequence shown here is derived from an EMBL/GenBank/DDBJ whole genome shotgun (WGS) entry which is preliminary data.</text>
</comment>
<comment type="miscellaneous">
    <text evidence="2">Reaction mechanism of ThiL seems to utilize a direct, inline transfer of the gamma-phosphate of ATP to TMP rather than a phosphorylated enzyme intermediate.</text>
</comment>
<dbReference type="UniPathway" id="UPA00060">
    <property type="reaction ID" value="UER00142"/>
</dbReference>
<dbReference type="RefSeq" id="WP_048692408.1">
    <property type="nucleotide sequence ID" value="NZ_KQ130490.1"/>
</dbReference>
<evidence type="ECO:0000313" key="5">
    <source>
        <dbReference type="EMBL" id="KMT65219.1"/>
    </source>
</evidence>
<comment type="catalytic activity">
    <reaction evidence="2">
        <text>thiamine phosphate + ATP = thiamine diphosphate + ADP</text>
        <dbReference type="Rhea" id="RHEA:15913"/>
        <dbReference type="ChEBI" id="CHEBI:30616"/>
        <dbReference type="ChEBI" id="CHEBI:37575"/>
        <dbReference type="ChEBI" id="CHEBI:58937"/>
        <dbReference type="ChEBI" id="CHEBI:456216"/>
        <dbReference type="EC" id="2.7.4.16"/>
    </reaction>
</comment>
<comment type="pathway">
    <text evidence="2">Cofactor biosynthesis; thiamine diphosphate biosynthesis; thiamine diphosphate from thiamine phosphate: step 1/1.</text>
</comment>
<dbReference type="Gene3D" id="3.90.650.10">
    <property type="entry name" value="PurM-like C-terminal domain"/>
    <property type="match status" value="1"/>
</dbReference>
<gene>
    <name evidence="2" type="primary">thiL</name>
    <name evidence="5" type="ORF">XM47_10710</name>
</gene>
<feature type="binding site" evidence="2">
    <location>
        <position position="27"/>
    </location>
    <ligand>
        <name>Mg(2+)</name>
        <dbReference type="ChEBI" id="CHEBI:18420"/>
        <label>3</label>
    </ligand>
</feature>
<feature type="binding site" evidence="2">
    <location>
        <position position="43"/>
    </location>
    <ligand>
        <name>Mg(2+)</name>
        <dbReference type="ChEBI" id="CHEBI:18420"/>
        <label>1</label>
    </ligand>
</feature>
<feature type="domain" description="PurM-like N-terminal" evidence="3">
    <location>
        <begin position="25"/>
        <end position="138"/>
    </location>
</feature>
<dbReference type="Gene3D" id="3.30.1330.10">
    <property type="entry name" value="PurM-like, N-terminal domain"/>
    <property type="match status" value="1"/>
</dbReference>
<feature type="binding site" evidence="2">
    <location>
        <position position="212"/>
    </location>
    <ligand>
        <name>Mg(2+)</name>
        <dbReference type="ChEBI" id="CHEBI:18420"/>
        <label>3</label>
    </ligand>
</feature>
<dbReference type="Pfam" id="PF02769">
    <property type="entry name" value="AIRS_C"/>
    <property type="match status" value="1"/>
</dbReference>
<accession>A0A0J8GV86</accession>
<proteinExistence type="inferred from homology"/>
<feature type="binding site" evidence="2">
    <location>
        <position position="122"/>
    </location>
    <ligand>
        <name>Mg(2+)</name>
        <dbReference type="ChEBI" id="CHEBI:18420"/>
        <label>1</label>
    </ligand>
</feature>
<feature type="binding site" evidence="2">
    <location>
        <position position="51"/>
    </location>
    <ligand>
        <name>substrate</name>
    </ligand>
</feature>
<keyword evidence="2" id="KW-0479">Metal-binding</keyword>
<dbReference type="STRING" id="1513271.XM47_10710"/>
<comment type="similarity">
    <text evidence="2">Belongs to the thiamine-monophosphate kinase family.</text>
</comment>
<feature type="binding site" evidence="2">
    <location>
        <position position="146"/>
    </location>
    <ligand>
        <name>ATP</name>
        <dbReference type="ChEBI" id="CHEBI:30616"/>
    </ligand>
</feature>
<sequence length="322" mass="34511">MAEFDFINKYFHRGKTPDQVMLDKGDDCALIAPSIGCALAVTTDTLVCGTHFLPDIHPHALAYRALATNISDLAAMGALPKWFSLAICLPKDLTDTESWLDKFSQGLFQLADKHNIYLIGGDTTSGPLSITITAMGEVEPTKALTRSAAQVGDRIFASGNLGGAAGALDFLLAKSTPINSDIETSLLQYFNYPEPQVELGLLLAGKANAAIDISDGLLADLSHILKASNVAASVDLDLLPIDDNLIKQFGLKKAQMLAATGGDDYQLCFTVPDEQVSLVKKLSSQARIQIKEIGIVKQGRGLEIFSEGEAVNIDQKGYQHFA</sequence>
<comment type="caution">
    <text evidence="2">Lacks conserved residue(s) required for the propagation of feature annotation.</text>
</comment>
<dbReference type="Pfam" id="PF00586">
    <property type="entry name" value="AIRS"/>
    <property type="match status" value="1"/>
</dbReference>
<dbReference type="AlphaFoldDB" id="A0A0J8GV86"/>
<dbReference type="GO" id="GO:0009229">
    <property type="term" value="P:thiamine diphosphate biosynthetic process"/>
    <property type="evidence" value="ECO:0007669"/>
    <property type="project" value="UniProtKB-UniRule"/>
</dbReference>
<feature type="binding site" evidence="2">
    <location>
        <begin position="121"/>
        <end position="122"/>
    </location>
    <ligand>
        <name>ATP</name>
        <dbReference type="ChEBI" id="CHEBI:30616"/>
    </ligand>
</feature>
<dbReference type="EMBL" id="LAZL01000015">
    <property type="protein sequence ID" value="KMT65219.1"/>
    <property type="molecule type" value="Genomic_DNA"/>
</dbReference>
<dbReference type="HAMAP" id="MF_02128">
    <property type="entry name" value="TMP_kinase"/>
    <property type="match status" value="1"/>
</dbReference>
<evidence type="ECO:0000256" key="2">
    <source>
        <dbReference type="HAMAP-Rule" id="MF_02128"/>
    </source>
</evidence>
<keyword evidence="1 2" id="KW-0784">Thiamine biosynthesis</keyword>
<feature type="binding site" evidence="2">
    <location>
        <position position="214"/>
    </location>
    <ligand>
        <name>ATP</name>
        <dbReference type="ChEBI" id="CHEBI:30616"/>
    </ligand>
</feature>
<dbReference type="InterPro" id="IPR036676">
    <property type="entry name" value="PurM-like_C_sf"/>
</dbReference>
<organism evidence="5 6">
    <name type="scientific">Catenovulum maritimum</name>
    <dbReference type="NCBI Taxonomy" id="1513271"/>
    <lineage>
        <taxon>Bacteria</taxon>
        <taxon>Pseudomonadati</taxon>
        <taxon>Pseudomonadota</taxon>
        <taxon>Gammaproteobacteria</taxon>
        <taxon>Alteromonadales</taxon>
        <taxon>Alteromonadaceae</taxon>
        <taxon>Catenovulum</taxon>
    </lineage>
</organism>
<evidence type="ECO:0000259" key="4">
    <source>
        <dbReference type="Pfam" id="PF02769"/>
    </source>
</evidence>
<dbReference type="GO" id="GO:0009228">
    <property type="term" value="P:thiamine biosynthetic process"/>
    <property type="evidence" value="ECO:0007669"/>
    <property type="project" value="UniProtKB-KW"/>
</dbReference>
<dbReference type="OrthoDB" id="9802811at2"/>
<dbReference type="EC" id="2.7.4.16" evidence="2"/>
<feature type="binding site" evidence="2">
    <location>
        <position position="318"/>
    </location>
    <ligand>
        <name>substrate</name>
    </ligand>
</feature>
<feature type="binding site" evidence="2">
    <location>
        <position position="263"/>
    </location>
    <ligand>
        <name>substrate</name>
    </ligand>
</feature>
<keyword evidence="2" id="KW-0460">Magnesium</keyword>
<dbReference type="GO" id="GO:0000287">
    <property type="term" value="F:magnesium ion binding"/>
    <property type="evidence" value="ECO:0007669"/>
    <property type="project" value="UniProtKB-UniRule"/>
</dbReference>
<feature type="binding site" evidence="2">
    <location>
        <position position="27"/>
    </location>
    <ligand>
        <name>Mg(2+)</name>
        <dbReference type="ChEBI" id="CHEBI:18420"/>
        <label>4</label>
    </ligand>
</feature>
<dbReference type="GO" id="GO:0005524">
    <property type="term" value="F:ATP binding"/>
    <property type="evidence" value="ECO:0007669"/>
    <property type="project" value="UniProtKB-UniRule"/>
</dbReference>
<dbReference type="CDD" id="cd02194">
    <property type="entry name" value="ThiL"/>
    <property type="match status" value="1"/>
</dbReference>
<dbReference type="InterPro" id="IPR006283">
    <property type="entry name" value="ThiL-like"/>
</dbReference>
<dbReference type="NCBIfam" id="TIGR01379">
    <property type="entry name" value="thiL"/>
    <property type="match status" value="1"/>
</dbReference>
<dbReference type="SUPFAM" id="SSF56042">
    <property type="entry name" value="PurM C-terminal domain-like"/>
    <property type="match status" value="1"/>
</dbReference>
<dbReference type="PIRSF" id="PIRSF005303">
    <property type="entry name" value="Thiam_monoph_kin"/>
    <property type="match status" value="1"/>
</dbReference>
<keyword evidence="6" id="KW-1185">Reference proteome</keyword>
<dbReference type="GO" id="GO:0009030">
    <property type="term" value="F:thiamine-phosphate kinase activity"/>
    <property type="evidence" value="ECO:0007669"/>
    <property type="project" value="UniProtKB-UniRule"/>
</dbReference>